<dbReference type="RefSeq" id="WP_225817591.1">
    <property type="nucleotide sequence ID" value="NZ_BAAAWF010000095.1"/>
</dbReference>
<comment type="similarity">
    <text evidence="1">Belongs to the peptidase C40 family.</text>
</comment>
<dbReference type="Pfam" id="PF00877">
    <property type="entry name" value="NLPC_P60"/>
    <property type="match status" value="1"/>
</dbReference>
<evidence type="ECO:0000256" key="1">
    <source>
        <dbReference type="ARBA" id="ARBA00007074"/>
    </source>
</evidence>
<dbReference type="PANTHER" id="PTHR47359:SF3">
    <property type="entry name" value="NLP_P60 DOMAIN-CONTAINING PROTEIN-RELATED"/>
    <property type="match status" value="1"/>
</dbReference>
<keyword evidence="8" id="KW-1185">Reference proteome</keyword>
<evidence type="ECO:0000256" key="4">
    <source>
        <dbReference type="ARBA" id="ARBA00022807"/>
    </source>
</evidence>
<reference evidence="7 8" key="1">
    <citation type="submission" date="2020-08" db="EMBL/GenBank/DDBJ databases">
        <title>Genomic Encyclopedia of Type Strains, Phase III (KMG-III): the genomes of soil and plant-associated and newly described type strains.</title>
        <authorList>
            <person name="Whitman W."/>
        </authorList>
    </citation>
    <scope>NUCLEOTIDE SEQUENCE [LARGE SCALE GENOMIC DNA]</scope>
    <source>
        <strain evidence="7 8">CECT 3313</strain>
    </source>
</reference>
<feature type="compositionally biased region" description="Basic and acidic residues" evidence="5">
    <location>
        <begin position="74"/>
        <end position="121"/>
    </location>
</feature>
<evidence type="ECO:0000259" key="6">
    <source>
        <dbReference type="PROSITE" id="PS51935"/>
    </source>
</evidence>
<dbReference type="EMBL" id="JACHJK010000004">
    <property type="protein sequence ID" value="MBB5927382.1"/>
    <property type="molecule type" value="Genomic_DNA"/>
</dbReference>
<evidence type="ECO:0000256" key="2">
    <source>
        <dbReference type="ARBA" id="ARBA00022670"/>
    </source>
</evidence>
<dbReference type="InterPro" id="IPR051794">
    <property type="entry name" value="PG_Endopeptidase_C40"/>
</dbReference>
<comment type="caution">
    <text evidence="7">The sequence shown here is derived from an EMBL/GenBank/DDBJ whole genome shotgun (WGS) entry which is preliminary data.</text>
</comment>
<keyword evidence="2" id="KW-0645">Protease</keyword>
<evidence type="ECO:0000313" key="8">
    <source>
        <dbReference type="Proteomes" id="UP000585836"/>
    </source>
</evidence>
<dbReference type="PANTHER" id="PTHR47359">
    <property type="entry name" value="PEPTIDOGLYCAN DL-ENDOPEPTIDASE CWLO"/>
    <property type="match status" value="1"/>
</dbReference>
<organism evidence="7 8">
    <name type="scientific">Streptomyces echinatus</name>
    <dbReference type="NCBI Taxonomy" id="67293"/>
    <lineage>
        <taxon>Bacteria</taxon>
        <taxon>Bacillati</taxon>
        <taxon>Actinomycetota</taxon>
        <taxon>Actinomycetes</taxon>
        <taxon>Kitasatosporales</taxon>
        <taxon>Streptomycetaceae</taxon>
        <taxon>Streptomyces</taxon>
    </lineage>
</organism>
<keyword evidence="4" id="KW-0788">Thiol protease</keyword>
<dbReference type="GO" id="GO:0006508">
    <property type="term" value="P:proteolysis"/>
    <property type="evidence" value="ECO:0007669"/>
    <property type="project" value="UniProtKB-KW"/>
</dbReference>
<proteinExistence type="inferred from homology"/>
<feature type="compositionally biased region" description="Low complexity" evidence="5">
    <location>
        <begin position="132"/>
        <end position="169"/>
    </location>
</feature>
<gene>
    <name evidence="7" type="ORF">FHS34_002840</name>
</gene>
<protein>
    <submittedName>
        <fullName evidence="7">Cell wall-associated NlpC family hydrolase</fullName>
    </submittedName>
</protein>
<sequence length="437" mass="44768">MASHRKPRPGGTQAAGIRTPALATAALTSVAVLSQTADATAATGHSRPSLEEVERKIDDLYRRADSAGETSVTGRERSEWAQEAERARQAQRAERAREAERAEDSRRRADSLQRLRDEVARRAQGRLPTQRAAIPAQRGPGPAGPGSAPVTAPAAPVSDTGVTPSVPSASPMPPVRDAAPASPVRDRDITPYARDTGITQPVRDRTATSSAPDARPAPSLRDATVTSGGQGTAVTPGVQDTAFTPSLRDTTVTPPVPAAGNAPAAPGSAAETSAHGLPETAASGPKAAKARMRIKLAHARVLLAQRPAQGAGAPSGTYASKAGKAIAFARAQVGKPCLSGTAGPGSYDCSGLTQAAWKSAGVVLPRTAREQAAAGTPVPPDQTRPGDLVFFHDDVSHVGICTGDGMMIHAPRPGAYVREESLAGVGEAAVHSVVRPG</sequence>
<dbReference type="GO" id="GO:0008234">
    <property type="term" value="F:cysteine-type peptidase activity"/>
    <property type="evidence" value="ECO:0007669"/>
    <property type="project" value="UniProtKB-KW"/>
</dbReference>
<dbReference type="Gene3D" id="3.90.1720.10">
    <property type="entry name" value="endopeptidase domain like (from Nostoc punctiforme)"/>
    <property type="match status" value="1"/>
</dbReference>
<name>A0A7W9PUF0_9ACTN</name>
<accession>A0A7W9PUF0</accession>
<dbReference type="Proteomes" id="UP000585836">
    <property type="component" value="Unassembled WGS sequence"/>
</dbReference>
<feature type="domain" description="NlpC/P60" evidence="6">
    <location>
        <begin position="319"/>
        <end position="437"/>
    </location>
</feature>
<evidence type="ECO:0000256" key="5">
    <source>
        <dbReference type="SAM" id="MobiDB-lite"/>
    </source>
</evidence>
<dbReference type="InterPro" id="IPR000064">
    <property type="entry name" value="NLP_P60_dom"/>
</dbReference>
<dbReference type="AlphaFoldDB" id="A0A7W9PUF0"/>
<evidence type="ECO:0000256" key="3">
    <source>
        <dbReference type="ARBA" id="ARBA00022801"/>
    </source>
</evidence>
<dbReference type="SUPFAM" id="SSF54001">
    <property type="entry name" value="Cysteine proteinases"/>
    <property type="match status" value="1"/>
</dbReference>
<dbReference type="PROSITE" id="PS51935">
    <property type="entry name" value="NLPC_P60"/>
    <property type="match status" value="1"/>
</dbReference>
<evidence type="ECO:0000313" key="7">
    <source>
        <dbReference type="EMBL" id="MBB5927382.1"/>
    </source>
</evidence>
<dbReference type="InterPro" id="IPR038765">
    <property type="entry name" value="Papain-like_cys_pep_sf"/>
</dbReference>
<feature type="compositionally biased region" description="Low complexity" evidence="5">
    <location>
        <begin position="250"/>
        <end position="274"/>
    </location>
</feature>
<feature type="region of interest" description="Disordered" evidence="5">
    <location>
        <begin position="61"/>
        <end position="289"/>
    </location>
</feature>
<keyword evidence="3 7" id="KW-0378">Hydrolase</keyword>